<accession>A0ACD3ADB4</accession>
<name>A0ACD3ADB4_9AGAR</name>
<keyword evidence="2" id="KW-1185">Reference proteome</keyword>
<dbReference type="Proteomes" id="UP000308600">
    <property type="component" value="Unassembled WGS sequence"/>
</dbReference>
<evidence type="ECO:0000313" key="2">
    <source>
        <dbReference type="Proteomes" id="UP000308600"/>
    </source>
</evidence>
<organism evidence="1 2">
    <name type="scientific">Pluteus cervinus</name>
    <dbReference type="NCBI Taxonomy" id="181527"/>
    <lineage>
        <taxon>Eukaryota</taxon>
        <taxon>Fungi</taxon>
        <taxon>Dikarya</taxon>
        <taxon>Basidiomycota</taxon>
        <taxon>Agaricomycotina</taxon>
        <taxon>Agaricomycetes</taxon>
        <taxon>Agaricomycetidae</taxon>
        <taxon>Agaricales</taxon>
        <taxon>Pluteineae</taxon>
        <taxon>Pluteaceae</taxon>
        <taxon>Pluteus</taxon>
    </lineage>
</organism>
<evidence type="ECO:0000313" key="1">
    <source>
        <dbReference type="EMBL" id="TFK63506.1"/>
    </source>
</evidence>
<dbReference type="EMBL" id="ML208519">
    <property type="protein sequence ID" value="TFK63506.1"/>
    <property type="molecule type" value="Genomic_DNA"/>
</dbReference>
<sequence length="515" mass="58065">MPQSELSFSIYGLTGQEAYARVDAEIANLETRLRSLKTLRNTISPISRLPNELLSKVFLYSCRYDDYVDVFNRFVDEDGEKEYFERDGTMCWIISWVSQHWRSVAHSFQRLWDVVDAPNGTIHQEIVRHCALRSKNLGLRMDLVFPSQEVIAHCLGPYIARIHSLSIDLSGGFTALEGEFWTQPALALHSLNLEDASFEGINLFGGVLPQIRRVHLMDCSFDWRSPIISSSTITQLLITCPQTRVPVPWLRDLLSSLPALSKCWLRNCIASTSTPEQVTTSRIFLPSLRTVWLEDEDEVELSFDLLSCLSLPNSSIKLSVDRPNLTSSLLTGLIQKFQKSTGIVWKEIRHLHCQKRIGKGILRVSTFPTITYELILHDLPTTFDLTLFSCNNLQLERLQTCTLHHLSPAAANKLGQLHNLRSMRMVGPSVVKDLVKDLQGKIGDPTTVSFPALTELTLVKIHYASQFDGLSDVLAARKTMGRGLKKLTFGKSKQLKFVDIAHLAGVVDVLKTDFV</sequence>
<reference evidence="1 2" key="1">
    <citation type="journal article" date="2019" name="Nat. Ecol. Evol.">
        <title>Megaphylogeny resolves global patterns of mushroom evolution.</title>
        <authorList>
            <person name="Varga T."/>
            <person name="Krizsan K."/>
            <person name="Foldi C."/>
            <person name="Dima B."/>
            <person name="Sanchez-Garcia M."/>
            <person name="Sanchez-Ramirez S."/>
            <person name="Szollosi G.J."/>
            <person name="Szarkandi J.G."/>
            <person name="Papp V."/>
            <person name="Albert L."/>
            <person name="Andreopoulos W."/>
            <person name="Angelini C."/>
            <person name="Antonin V."/>
            <person name="Barry K.W."/>
            <person name="Bougher N.L."/>
            <person name="Buchanan P."/>
            <person name="Buyck B."/>
            <person name="Bense V."/>
            <person name="Catcheside P."/>
            <person name="Chovatia M."/>
            <person name="Cooper J."/>
            <person name="Damon W."/>
            <person name="Desjardin D."/>
            <person name="Finy P."/>
            <person name="Geml J."/>
            <person name="Haridas S."/>
            <person name="Hughes K."/>
            <person name="Justo A."/>
            <person name="Karasinski D."/>
            <person name="Kautmanova I."/>
            <person name="Kiss B."/>
            <person name="Kocsube S."/>
            <person name="Kotiranta H."/>
            <person name="LaButti K.M."/>
            <person name="Lechner B.E."/>
            <person name="Liimatainen K."/>
            <person name="Lipzen A."/>
            <person name="Lukacs Z."/>
            <person name="Mihaltcheva S."/>
            <person name="Morgado L.N."/>
            <person name="Niskanen T."/>
            <person name="Noordeloos M.E."/>
            <person name="Ohm R.A."/>
            <person name="Ortiz-Santana B."/>
            <person name="Ovrebo C."/>
            <person name="Racz N."/>
            <person name="Riley R."/>
            <person name="Savchenko A."/>
            <person name="Shiryaev A."/>
            <person name="Soop K."/>
            <person name="Spirin V."/>
            <person name="Szebenyi C."/>
            <person name="Tomsovsky M."/>
            <person name="Tulloss R.E."/>
            <person name="Uehling J."/>
            <person name="Grigoriev I.V."/>
            <person name="Vagvolgyi C."/>
            <person name="Papp T."/>
            <person name="Martin F.M."/>
            <person name="Miettinen O."/>
            <person name="Hibbett D.S."/>
            <person name="Nagy L.G."/>
        </authorList>
    </citation>
    <scope>NUCLEOTIDE SEQUENCE [LARGE SCALE GENOMIC DNA]</scope>
    <source>
        <strain evidence="1 2">NL-1719</strain>
    </source>
</reference>
<protein>
    <submittedName>
        <fullName evidence="1">Uncharacterized protein</fullName>
    </submittedName>
</protein>
<proteinExistence type="predicted"/>
<gene>
    <name evidence="1" type="ORF">BDN72DRAFT_847553</name>
</gene>